<dbReference type="EMBL" id="FNIX01000010">
    <property type="protein sequence ID" value="SDP56034.1"/>
    <property type="molecule type" value="Genomic_DNA"/>
</dbReference>
<gene>
    <name evidence="1" type="ORF">SAMN05421507_110150</name>
</gene>
<keyword evidence="2" id="KW-1185">Reference proteome</keyword>
<evidence type="ECO:0000313" key="2">
    <source>
        <dbReference type="Proteomes" id="UP000199691"/>
    </source>
</evidence>
<dbReference type="Proteomes" id="UP000199691">
    <property type="component" value="Unassembled WGS sequence"/>
</dbReference>
<sequence length="289" mass="31374">MRAKGGHRLGGAALVGFAGRVPTEKERLDAVEPQVATLISHVGQLTAELERVTARLTVLERRLSGAGDGPLADLDAVAGDIAPLVEVLRRAWDAEQEILADPARVELRQQVLEFDGLKARRDEARSRLDGGRVPRFERDALSHEVRQMEWLINANEAGARRAAERLAADEDAAGEEWRTEAVLAGDKARGEIREAAARRISAALGQYARMPVWFRVGLGEIPTPDPSFWLESAIAVLAYRLEYGVTDAVSPLGAAPSAASGSGNWVRRTNVHADITDRLTTLAATFHLQ</sequence>
<reference evidence="2" key="1">
    <citation type="submission" date="2016-10" db="EMBL/GenBank/DDBJ databases">
        <authorList>
            <person name="Varghese N."/>
            <person name="Submissions S."/>
        </authorList>
    </citation>
    <scope>NUCLEOTIDE SEQUENCE [LARGE SCALE GENOMIC DNA]</scope>
    <source>
        <strain evidence="2">CGMCC 4.6609</strain>
    </source>
</reference>
<name>A0A1H0TPR4_9PSEU</name>
<evidence type="ECO:0000313" key="1">
    <source>
        <dbReference type="EMBL" id="SDP56034.1"/>
    </source>
</evidence>
<organism evidence="1 2">
    <name type="scientific">Lentzea jiangxiensis</name>
    <dbReference type="NCBI Taxonomy" id="641025"/>
    <lineage>
        <taxon>Bacteria</taxon>
        <taxon>Bacillati</taxon>
        <taxon>Actinomycetota</taxon>
        <taxon>Actinomycetes</taxon>
        <taxon>Pseudonocardiales</taxon>
        <taxon>Pseudonocardiaceae</taxon>
        <taxon>Lentzea</taxon>
    </lineage>
</organism>
<dbReference type="STRING" id="641025.SAMN05421507_110150"/>
<protein>
    <submittedName>
        <fullName evidence="1">Uncharacterized protein</fullName>
    </submittedName>
</protein>
<proteinExistence type="predicted"/>
<accession>A0A1H0TPR4</accession>
<dbReference type="AlphaFoldDB" id="A0A1H0TPR4"/>